<dbReference type="Proteomes" id="UP000708208">
    <property type="component" value="Unassembled WGS sequence"/>
</dbReference>
<dbReference type="AlphaFoldDB" id="A0A8J2KXA4"/>
<reference evidence="2" key="1">
    <citation type="submission" date="2021-06" db="EMBL/GenBank/DDBJ databases">
        <authorList>
            <person name="Hodson N. C."/>
            <person name="Mongue J. A."/>
            <person name="Jaron S. K."/>
        </authorList>
    </citation>
    <scope>NUCLEOTIDE SEQUENCE</scope>
</reference>
<gene>
    <name evidence="2" type="ORF">AFUS01_LOCUS33472</name>
</gene>
<evidence type="ECO:0000256" key="1">
    <source>
        <dbReference type="SAM" id="MobiDB-lite"/>
    </source>
</evidence>
<name>A0A8J2KXA4_9HEXA</name>
<proteinExistence type="predicted"/>
<dbReference type="EMBL" id="CAJVCH010528895">
    <property type="protein sequence ID" value="CAG7823246.1"/>
    <property type="molecule type" value="Genomic_DNA"/>
</dbReference>
<comment type="caution">
    <text evidence="2">The sequence shown here is derived from an EMBL/GenBank/DDBJ whole genome shotgun (WGS) entry which is preliminary data.</text>
</comment>
<protein>
    <submittedName>
        <fullName evidence="2">Uncharacterized protein</fullName>
    </submittedName>
</protein>
<feature type="region of interest" description="Disordered" evidence="1">
    <location>
        <begin position="29"/>
        <end position="83"/>
    </location>
</feature>
<evidence type="ECO:0000313" key="3">
    <source>
        <dbReference type="Proteomes" id="UP000708208"/>
    </source>
</evidence>
<sequence>SASTDKDIPRVVFDANRFMDERASKGYVYSAHPLPPLHTTVSNGVNSTESSKTDMERQQSQAAITEPKSKRRKLQGDPSPPKLRLAVENLGQRETGNVVMKVSTAPANFNDGTSPSPSTKRVRFEMIGNMRFYSNGCSYESESTANRRAHMIDVHECRMSHKTLNVVTGHV</sequence>
<feature type="non-terminal residue" evidence="2">
    <location>
        <position position="1"/>
    </location>
</feature>
<evidence type="ECO:0000313" key="2">
    <source>
        <dbReference type="EMBL" id="CAG7823246.1"/>
    </source>
</evidence>
<feature type="non-terminal residue" evidence="2">
    <location>
        <position position="171"/>
    </location>
</feature>
<feature type="compositionally biased region" description="Polar residues" evidence="1">
    <location>
        <begin position="39"/>
        <end position="50"/>
    </location>
</feature>
<keyword evidence="3" id="KW-1185">Reference proteome</keyword>
<organism evidence="2 3">
    <name type="scientific">Allacma fusca</name>
    <dbReference type="NCBI Taxonomy" id="39272"/>
    <lineage>
        <taxon>Eukaryota</taxon>
        <taxon>Metazoa</taxon>
        <taxon>Ecdysozoa</taxon>
        <taxon>Arthropoda</taxon>
        <taxon>Hexapoda</taxon>
        <taxon>Collembola</taxon>
        <taxon>Symphypleona</taxon>
        <taxon>Sminthuridae</taxon>
        <taxon>Allacma</taxon>
    </lineage>
</organism>
<accession>A0A8J2KXA4</accession>